<protein>
    <submittedName>
        <fullName evidence="1">Uncharacterized protein</fullName>
    </submittedName>
</protein>
<reference evidence="1" key="1">
    <citation type="submission" date="2022-02" db="EMBL/GenBank/DDBJ databases">
        <title>Plant Genome Project.</title>
        <authorList>
            <person name="Zhang R.-G."/>
        </authorList>
    </citation>
    <scope>NUCLEOTIDE SEQUENCE</scope>
    <source>
        <strain evidence="1">AT1</strain>
    </source>
</reference>
<organism evidence="1 2">
    <name type="scientific">Rhododendron molle</name>
    <name type="common">Chinese azalea</name>
    <name type="synonym">Azalea mollis</name>
    <dbReference type="NCBI Taxonomy" id="49168"/>
    <lineage>
        <taxon>Eukaryota</taxon>
        <taxon>Viridiplantae</taxon>
        <taxon>Streptophyta</taxon>
        <taxon>Embryophyta</taxon>
        <taxon>Tracheophyta</taxon>
        <taxon>Spermatophyta</taxon>
        <taxon>Magnoliopsida</taxon>
        <taxon>eudicotyledons</taxon>
        <taxon>Gunneridae</taxon>
        <taxon>Pentapetalae</taxon>
        <taxon>asterids</taxon>
        <taxon>Ericales</taxon>
        <taxon>Ericaceae</taxon>
        <taxon>Ericoideae</taxon>
        <taxon>Rhodoreae</taxon>
        <taxon>Rhododendron</taxon>
    </lineage>
</organism>
<gene>
    <name evidence="1" type="ORF">RHMOL_Rhmol01G0178000</name>
</gene>
<comment type="caution">
    <text evidence="1">The sequence shown here is derived from an EMBL/GenBank/DDBJ whole genome shotgun (WGS) entry which is preliminary data.</text>
</comment>
<name>A0ACC0Q4J4_RHOML</name>
<sequence length="131" mass="13230">MADHGIGGGEGELVDQPRDRGEPMAVEQAEERVAEGVVDQSAEVASGGDGVEDHEQEATSGEEPSAVKAEPRATNQAGAVEPEIDPVGLNTTSRGSPVVDSGSGDVEDSGAGGDDIGPSGPRRGTRRKARG</sequence>
<keyword evidence="2" id="KW-1185">Reference proteome</keyword>
<evidence type="ECO:0000313" key="1">
    <source>
        <dbReference type="EMBL" id="KAI8572177.1"/>
    </source>
</evidence>
<dbReference type="Proteomes" id="UP001062846">
    <property type="component" value="Chromosome 1"/>
</dbReference>
<dbReference type="EMBL" id="CM046388">
    <property type="protein sequence ID" value="KAI8572177.1"/>
    <property type="molecule type" value="Genomic_DNA"/>
</dbReference>
<proteinExistence type="predicted"/>
<accession>A0ACC0Q4J4</accession>
<evidence type="ECO:0000313" key="2">
    <source>
        <dbReference type="Proteomes" id="UP001062846"/>
    </source>
</evidence>